<dbReference type="PANTHER" id="PTHR20914:SF24">
    <property type="entry name" value="LYMPHOCYTE ANTIGEN 6 FAMILY MEMBER M2-RELATED"/>
    <property type="match status" value="1"/>
</dbReference>
<dbReference type="SUPFAM" id="SSF57302">
    <property type="entry name" value="Snake toxin-like"/>
    <property type="match status" value="2"/>
</dbReference>
<keyword evidence="4" id="KW-0964">Secreted</keyword>
<dbReference type="Gene3D" id="2.10.60.10">
    <property type="entry name" value="CD59"/>
    <property type="match status" value="2"/>
</dbReference>
<evidence type="ECO:0000256" key="4">
    <source>
        <dbReference type="ARBA" id="ARBA00022525"/>
    </source>
</evidence>
<keyword evidence="5 8" id="KW-0732">Signal</keyword>
<evidence type="ECO:0000256" key="8">
    <source>
        <dbReference type="SAM" id="SignalP"/>
    </source>
</evidence>
<protein>
    <submittedName>
        <fullName evidence="11">Uncharacterized protein LOC113097297</fullName>
    </submittedName>
</protein>
<accession>A0A6P6PAP8</accession>
<proteinExistence type="predicted"/>
<keyword evidence="3" id="KW-1003">Cell membrane</keyword>
<feature type="chain" id="PRO_5027730948" evidence="8">
    <location>
        <begin position="19"/>
        <end position="206"/>
    </location>
</feature>
<evidence type="ECO:0000256" key="5">
    <source>
        <dbReference type="ARBA" id="ARBA00022729"/>
    </source>
</evidence>
<dbReference type="SMART" id="SM00134">
    <property type="entry name" value="LU"/>
    <property type="match status" value="1"/>
</dbReference>
<name>A0A6P6PAP8_CARAU</name>
<comment type="subcellular location">
    <subcellularLocation>
        <location evidence="1">Cell membrane</location>
    </subcellularLocation>
    <subcellularLocation>
        <location evidence="2">Secreted</location>
    </subcellularLocation>
</comment>
<dbReference type="PANTHER" id="PTHR20914">
    <property type="entry name" value="LY6/PLAUR DOMAIN-CONTAINING PROTEIN 8"/>
    <property type="match status" value="1"/>
</dbReference>
<gene>
    <name evidence="11" type="primary">LOC113097297</name>
</gene>
<evidence type="ECO:0000256" key="2">
    <source>
        <dbReference type="ARBA" id="ARBA00004613"/>
    </source>
</evidence>
<evidence type="ECO:0000256" key="1">
    <source>
        <dbReference type="ARBA" id="ARBA00004236"/>
    </source>
</evidence>
<keyword evidence="7" id="KW-0325">Glycoprotein</keyword>
<dbReference type="RefSeq" id="XP_026118321.1">
    <property type="nucleotide sequence ID" value="XM_026262536.1"/>
</dbReference>
<keyword evidence="6" id="KW-0472">Membrane</keyword>
<feature type="domain" description="UPAR/Ly6" evidence="9">
    <location>
        <begin position="19"/>
        <end position="106"/>
    </location>
</feature>
<feature type="signal peptide" evidence="8">
    <location>
        <begin position="1"/>
        <end position="18"/>
    </location>
</feature>
<dbReference type="InterPro" id="IPR050918">
    <property type="entry name" value="CNF-like_PLA2_Inhibitor"/>
</dbReference>
<organism evidence="10 11">
    <name type="scientific">Carassius auratus</name>
    <name type="common">Goldfish</name>
    <dbReference type="NCBI Taxonomy" id="7957"/>
    <lineage>
        <taxon>Eukaryota</taxon>
        <taxon>Metazoa</taxon>
        <taxon>Chordata</taxon>
        <taxon>Craniata</taxon>
        <taxon>Vertebrata</taxon>
        <taxon>Euteleostomi</taxon>
        <taxon>Actinopterygii</taxon>
        <taxon>Neopterygii</taxon>
        <taxon>Teleostei</taxon>
        <taxon>Ostariophysi</taxon>
        <taxon>Cypriniformes</taxon>
        <taxon>Cyprinidae</taxon>
        <taxon>Cyprininae</taxon>
        <taxon>Carassius</taxon>
    </lineage>
</organism>
<sequence length="206" mass="23491">MYLRVSIFLFILLTGGFGLVCYDCQGPKGITCEKNTTCDDEQSMCITKRIIEYSSSEYGDKVEETIERSCATTYDCEIWYITTGNSFQCCDTDLCNEQDDIDFSYSYYDNVAYYDHDEKKCFTCDEEDCSDIQSCVEDEDYCFTAKGNQPNTVKGCASKYICDCPLKWLGPGYITCCEGNLFNGTQSVTQSFMFLCYSLLSFILLH</sequence>
<dbReference type="InterPro" id="IPR016054">
    <property type="entry name" value="LY6_UPA_recep-like"/>
</dbReference>
<dbReference type="GeneID" id="113097297"/>
<dbReference type="OrthoDB" id="5945173at2759"/>
<dbReference type="KEGG" id="caua:113097297"/>
<evidence type="ECO:0000259" key="9">
    <source>
        <dbReference type="SMART" id="SM00134"/>
    </source>
</evidence>
<dbReference type="Proteomes" id="UP000515129">
    <property type="component" value="Unplaced"/>
</dbReference>
<dbReference type="AlphaFoldDB" id="A0A6P6PAP8"/>
<dbReference type="Pfam" id="PF00087">
    <property type="entry name" value="Toxin_TOLIP"/>
    <property type="match status" value="1"/>
</dbReference>
<dbReference type="InterPro" id="IPR045860">
    <property type="entry name" value="Snake_toxin-like_sf"/>
</dbReference>
<evidence type="ECO:0000256" key="6">
    <source>
        <dbReference type="ARBA" id="ARBA00023136"/>
    </source>
</evidence>
<dbReference type="InterPro" id="IPR035076">
    <property type="entry name" value="Toxin/TOLIP"/>
</dbReference>
<dbReference type="GO" id="GO:0005576">
    <property type="term" value="C:extracellular region"/>
    <property type="evidence" value="ECO:0007669"/>
    <property type="project" value="UniProtKB-SubCell"/>
</dbReference>
<evidence type="ECO:0000256" key="3">
    <source>
        <dbReference type="ARBA" id="ARBA00022475"/>
    </source>
</evidence>
<evidence type="ECO:0000313" key="10">
    <source>
        <dbReference type="Proteomes" id="UP000515129"/>
    </source>
</evidence>
<reference evidence="11" key="1">
    <citation type="submission" date="2025-08" db="UniProtKB">
        <authorList>
            <consortium name="RefSeq"/>
        </authorList>
    </citation>
    <scope>IDENTIFICATION</scope>
    <source>
        <strain evidence="11">Wakin</strain>
        <tissue evidence="11">Muscle</tissue>
    </source>
</reference>
<evidence type="ECO:0000256" key="7">
    <source>
        <dbReference type="ARBA" id="ARBA00023180"/>
    </source>
</evidence>
<keyword evidence="10" id="KW-1185">Reference proteome</keyword>
<dbReference type="GO" id="GO:0005886">
    <property type="term" value="C:plasma membrane"/>
    <property type="evidence" value="ECO:0007669"/>
    <property type="project" value="UniProtKB-SubCell"/>
</dbReference>
<evidence type="ECO:0000313" key="11">
    <source>
        <dbReference type="RefSeq" id="XP_026118321.1"/>
    </source>
</evidence>